<proteinExistence type="predicted"/>
<organism evidence="1 2">
    <name type="scientific">Paraburkholderia silvatlantica</name>
    <dbReference type="NCBI Taxonomy" id="321895"/>
    <lineage>
        <taxon>Bacteria</taxon>
        <taxon>Pseudomonadati</taxon>
        <taxon>Pseudomonadota</taxon>
        <taxon>Betaproteobacteria</taxon>
        <taxon>Burkholderiales</taxon>
        <taxon>Burkholderiaceae</taxon>
        <taxon>Paraburkholderia</taxon>
    </lineage>
</organism>
<accession>A0A2V4U3F7</accession>
<reference evidence="1 2" key="1">
    <citation type="submission" date="2018-06" db="EMBL/GenBank/DDBJ databases">
        <title>Genomic Encyclopedia of Type Strains, Phase IV (KMG-V): Genome sequencing to study the core and pangenomes of soil and plant-associated prokaryotes.</title>
        <authorList>
            <person name="Whitman W."/>
        </authorList>
    </citation>
    <scope>NUCLEOTIDE SEQUENCE [LARGE SCALE GENOMIC DNA]</scope>
    <source>
        <strain evidence="1 2">SRCL-318</strain>
    </source>
</reference>
<comment type="caution">
    <text evidence="1">The sequence shown here is derived from an EMBL/GenBank/DDBJ whole genome shotgun (WGS) entry which is preliminary data.</text>
</comment>
<dbReference type="InterPro" id="IPR023606">
    <property type="entry name" value="CoA-Trfase_III_dom_1_sf"/>
</dbReference>
<keyword evidence="1" id="KW-0808">Transferase</keyword>
<dbReference type="GO" id="GO:0016740">
    <property type="term" value="F:transferase activity"/>
    <property type="evidence" value="ECO:0007669"/>
    <property type="project" value="UniProtKB-KW"/>
</dbReference>
<gene>
    <name evidence="1" type="ORF">C7410_105268</name>
</gene>
<dbReference type="Gene3D" id="3.40.50.10540">
    <property type="entry name" value="Crotonobetainyl-coa:carnitine coa-transferase, domain 1"/>
    <property type="match status" value="2"/>
</dbReference>
<dbReference type="InterPro" id="IPR044855">
    <property type="entry name" value="CoA-Trfase_III_dom3_sf"/>
</dbReference>
<protein>
    <submittedName>
        <fullName evidence="1">CoA transferase family III</fullName>
    </submittedName>
</protein>
<dbReference type="AlphaFoldDB" id="A0A2V4U3F7"/>
<dbReference type="Proteomes" id="UP000247772">
    <property type="component" value="Unassembled WGS sequence"/>
</dbReference>
<dbReference type="OrthoDB" id="9058532at2"/>
<dbReference type="SUPFAM" id="SSF89796">
    <property type="entry name" value="CoA-transferase family III (CaiB/BaiF)"/>
    <property type="match status" value="2"/>
</dbReference>
<dbReference type="PANTHER" id="PTHR48229:SF1">
    <property type="entry name" value="ALPHA METHYLACYL-COA RACEMASE-RELATED"/>
    <property type="match status" value="1"/>
</dbReference>
<sequence length="478" mass="51843">MSISKNNAFTELMAIRGGLPPSTDEVEVTGADPMYVSPFKLGETCAGALAARGVAANDLWELRTGHRQKISIDVRAAAATSRYGGDMTLRRNEHGEYQPIPYSQAMKHMVSLTQPWKARDGRWVLPHTNLPHLERRVLDVLDCHSTVDSVRTAVARWDSDALEDAIARAQACAGKVRTPEEWLAHPHGAYLASRPVVEITKLADGEPEPLPPGTRPLSSIRALDLTRILAGPTAALGMAEHGADVLMVTTPHLPQVPSFVRDTSHGKRSCFLDMDRAVEAERLRELVSEADVLIDGYRPNRLAAHGFGVDELVKLRPGLIHVSVNCYGSGGPFADRAGWDQVAQAVTGMCHTQGQATGAGHPQLTPVFTCDFLTGFLATFGAMIALARRAREGGTYRVQVSLCQSAMLLQRQGLLEDFHDAPGSLTSAEFEALAVCDDDTVYGDLKTLGPVLRMSETPCTWLGTTPELGSAKAEWLRR</sequence>
<name>A0A2V4U3F7_9BURK</name>
<dbReference type="InterPro" id="IPR052985">
    <property type="entry name" value="CoA-trans_III_biosynth/detox"/>
</dbReference>
<dbReference type="EMBL" id="QJSQ01000005">
    <property type="protein sequence ID" value="PYE25043.1"/>
    <property type="molecule type" value="Genomic_DNA"/>
</dbReference>
<dbReference type="Gene3D" id="3.30.1540.10">
    <property type="entry name" value="formyl-coa transferase, domain 3"/>
    <property type="match status" value="1"/>
</dbReference>
<dbReference type="InterPro" id="IPR003673">
    <property type="entry name" value="CoA-Trfase_fam_III"/>
</dbReference>
<evidence type="ECO:0000313" key="1">
    <source>
        <dbReference type="EMBL" id="PYE25043.1"/>
    </source>
</evidence>
<dbReference type="RefSeq" id="WP_110854786.1">
    <property type="nucleotide sequence ID" value="NZ_QJSQ01000005.1"/>
</dbReference>
<dbReference type="Pfam" id="PF02515">
    <property type="entry name" value="CoA_transf_3"/>
    <property type="match status" value="1"/>
</dbReference>
<evidence type="ECO:0000313" key="2">
    <source>
        <dbReference type="Proteomes" id="UP000247772"/>
    </source>
</evidence>
<dbReference type="PANTHER" id="PTHR48229">
    <property type="entry name" value="CAIB/BAIF FAMILY ENZYME (AFU_ORTHOLOGUE AFUA_1G05360)-RELATED"/>
    <property type="match status" value="1"/>
</dbReference>